<dbReference type="Proteomes" id="UP001162060">
    <property type="component" value="Unassembled WGS sequence"/>
</dbReference>
<dbReference type="EMBL" id="CAKLBY020000222">
    <property type="protein sequence ID" value="CAK7935705.1"/>
    <property type="molecule type" value="Genomic_DNA"/>
</dbReference>
<protein>
    <recommendedName>
        <fullName evidence="3">CARD domain-containing protein</fullName>
    </recommendedName>
</protein>
<dbReference type="AlphaFoldDB" id="A0AAV1UMI3"/>
<proteinExistence type="predicted"/>
<organism evidence="1 2">
    <name type="scientific">Peronospora matthiolae</name>
    <dbReference type="NCBI Taxonomy" id="2874970"/>
    <lineage>
        <taxon>Eukaryota</taxon>
        <taxon>Sar</taxon>
        <taxon>Stramenopiles</taxon>
        <taxon>Oomycota</taxon>
        <taxon>Peronosporomycetes</taxon>
        <taxon>Peronosporales</taxon>
        <taxon>Peronosporaceae</taxon>
        <taxon>Peronospora</taxon>
    </lineage>
</organism>
<comment type="caution">
    <text evidence="1">The sequence shown here is derived from an EMBL/GenBank/DDBJ whole genome shotgun (WGS) entry which is preliminary data.</text>
</comment>
<evidence type="ECO:0000313" key="2">
    <source>
        <dbReference type="Proteomes" id="UP001162060"/>
    </source>
</evidence>
<name>A0AAV1UMI3_9STRA</name>
<reference evidence="1" key="1">
    <citation type="submission" date="2024-01" db="EMBL/GenBank/DDBJ databases">
        <authorList>
            <person name="Webb A."/>
        </authorList>
    </citation>
    <scope>NUCLEOTIDE SEQUENCE</scope>
    <source>
        <strain evidence="1">Pm1</strain>
    </source>
</reference>
<evidence type="ECO:0000313" key="1">
    <source>
        <dbReference type="EMBL" id="CAK7935705.1"/>
    </source>
</evidence>
<gene>
    <name evidence="1" type="ORF">PM001_LOCUS20855</name>
</gene>
<sequence>MKTQSWQLYQLAERIHWKALKNLLSSDPVLRILNPKLIGEIQGPISRPKVATNAVEGISAIIQLLRDAGYVAEAFDAIELLECDQDQVIHAFRSLYDKLIPLKGKCESAD</sequence>
<accession>A0AAV1UMI3</accession>
<evidence type="ECO:0008006" key="3">
    <source>
        <dbReference type="Google" id="ProtNLM"/>
    </source>
</evidence>